<accession>A0A6C0GW30</accession>
<keyword evidence="3" id="KW-1185">Reference proteome</keyword>
<sequence>MELTLNAPALLFPTVSLLLLAYTNRFLAIASLIRNLHAKYKDEPDPLIWAQIKNLKRRVTLIRDMQVLGVASLFLCVLCMFLIFGEQIQLAKYVFGASLVLMMASLGYSMAELYMSIKAIEIQLSDIEEKARESE</sequence>
<keyword evidence="1" id="KW-0472">Membrane</keyword>
<dbReference type="Proteomes" id="UP000480178">
    <property type="component" value="Chromosome"/>
</dbReference>
<protein>
    <submittedName>
        <fullName evidence="2">DUF2721 domain-containing protein</fullName>
    </submittedName>
</protein>
<feature type="transmembrane region" description="Helical" evidence="1">
    <location>
        <begin position="90"/>
        <end position="108"/>
    </location>
</feature>
<keyword evidence="1" id="KW-1133">Transmembrane helix</keyword>
<evidence type="ECO:0000256" key="1">
    <source>
        <dbReference type="SAM" id="Phobius"/>
    </source>
</evidence>
<dbReference type="Pfam" id="PF11026">
    <property type="entry name" value="DUF2721"/>
    <property type="match status" value="1"/>
</dbReference>
<dbReference type="AlphaFoldDB" id="A0A6C0GW30"/>
<proteinExistence type="predicted"/>
<organism evidence="2 3">
    <name type="scientific">Rhodocytophaga rosea</name>
    <dbReference type="NCBI Taxonomy" id="2704465"/>
    <lineage>
        <taxon>Bacteria</taxon>
        <taxon>Pseudomonadati</taxon>
        <taxon>Bacteroidota</taxon>
        <taxon>Cytophagia</taxon>
        <taxon>Cytophagales</taxon>
        <taxon>Rhodocytophagaceae</taxon>
        <taxon>Rhodocytophaga</taxon>
    </lineage>
</organism>
<dbReference type="KEGG" id="rhoz:GXP67_35210"/>
<evidence type="ECO:0000313" key="3">
    <source>
        <dbReference type="Proteomes" id="UP000480178"/>
    </source>
</evidence>
<dbReference type="EMBL" id="CP048222">
    <property type="protein sequence ID" value="QHT71542.1"/>
    <property type="molecule type" value="Genomic_DNA"/>
</dbReference>
<feature type="transmembrane region" description="Helical" evidence="1">
    <location>
        <begin position="65"/>
        <end position="84"/>
    </location>
</feature>
<gene>
    <name evidence="2" type="ORF">GXP67_35210</name>
</gene>
<dbReference type="RefSeq" id="WP_162447477.1">
    <property type="nucleotide sequence ID" value="NZ_CP048222.1"/>
</dbReference>
<dbReference type="InterPro" id="IPR021279">
    <property type="entry name" value="DUF2721"/>
</dbReference>
<evidence type="ECO:0000313" key="2">
    <source>
        <dbReference type="EMBL" id="QHT71542.1"/>
    </source>
</evidence>
<reference evidence="2 3" key="1">
    <citation type="submission" date="2020-01" db="EMBL/GenBank/DDBJ databases">
        <authorList>
            <person name="Kim M.K."/>
        </authorList>
    </citation>
    <scope>NUCLEOTIDE SEQUENCE [LARGE SCALE GENOMIC DNA]</scope>
    <source>
        <strain evidence="2 3">172606-1</strain>
    </source>
</reference>
<keyword evidence="1" id="KW-0812">Transmembrane</keyword>
<feature type="transmembrane region" description="Helical" evidence="1">
    <location>
        <begin position="12"/>
        <end position="33"/>
    </location>
</feature>
<name>A0A6C0GW30_9BACT</name>